<comment type="caution">
    <text evidence="2">The sequence shown here is derived from an EMBL/GenBank/DDBJ whole genome shotgun (WGS) entry which is preliminary data.</text>
</comment>
<feature type="transmembrane region" description="Helical" evidence="1">
    <location>
        <begin position="191"/>
        <end position="212"/>
    </location>
</feature>
<dbReference type="AlphaFoldDB" id="A0A941E2I5"/>
<dbReference type="PANTHER" id="PTHR40115">
    <property type="entry name" value="INNER MEMBRANE PROTEIN WITH PEPSY TM HELIX"/>
    <property type="match status" value="1"/>
</dbReference>
<feature type="transmembrane region" description="Helical" evidence="1">
    <location>
        <begin position="20"/>
        <end position="42"/>
    </location>
</feature>
<keyword evidence="1" id="KW-0812">Transmembrane</keyword>
<gene>
    <name evidence="2" type="ORF">KDM90_07675</name>
</gene>
<dbReference type="Proteomes" id="UP000678545">
    <property type="component" value="Unassembled WGS sequence"/>
</dbReference>
<keyword evidence="1" id="KW-1133">Transmembrane helix</keyword>
<evidence type="ECO:0000313" key="2">
    <source>
        <dbReference type="EMBL" id="MBR7799872.1"/>
    </source>
</evidence>
<name>A0A941E2I5_9BURK</name>
<keyword evidence="1" id="KW-0472">Membrane</keyword>
<reference evidence="2" key="1">
    <citation type="submission" date="2021-04" db="EMBL/GenBank/DDBJ databases">
        <title>novel species isolated from subtropical streams in China.</title>
        <authorList>
            <person name="Lu H."/>
        </authorList>
    </citation>
    <scope>NUCLEOTIDE SEQUENCE</scope>
    <source>
        <strain evidence="2">FT137W</strain>
    </source>
</reference>
<evidence type="ECO:0000313" key="3">
    <source>
        <dbReference type="Proteomes" id="UP000678545"/>
    </source>
</evidence>
<protein>
    <submittedName>
        <fullName evidence="2">PepSY-associated TM helix domain-containing protein</fullName>
    </submittedName>
</protein>
<organism evidence="2 3">
    <name type="scientific">Undibacterium fentianense</name>
    <dbReference type="NCBI Taxonomy" id="2828728"/>
    <lineage>
        <taxon>Bacteria</taxon>
        <taxon>Pseudomonadati</taxon>
        <taxon>Pseudomonadota</taxon>
        <taxon>Betaproteobacteria</taxon>
        <taxon>Burkholderiales</taxon>
        <taxon>Oxalobacteraceae</taxon>
        <taxon>Undibacterium</taxon>
    </lineage>
</organism>
<proteinExistence type="predicted"/>
<keyword evidence="3" id="KW-1185">Reference proteome</keyword>
<dbReference type="EMBL" id="JAGSPJ010000002">
    <property type="protein sequence ID" value="MBR7799872.1"/>
    <property type="molecule type" value="Genomic_DNA"/>
</dbReference>
<feature type="transmembrane region" description="Helical" evidence="1">
    <location>
        <begin position="163"/>
        <end position="185"/>
    </location>
</feature>
<dbReference type="PANTHER" id="PTHR40115:SF1">
    <property type="entry name" value="INNER MEMBRANE PROTEIN WITH PEPSY TM HELIX"/>
    <property type="match status" value="1"/>
</dbReference>
<dbReference type="Pfam" id="PF16357">
    <property type="entry name" value="PepSY_TM_like_2"/>
    <property type="match status" value="1"/>
</dbReference>
<evidence type="ECO:0000256" key="1">
    <source>
        <dbReference type="SAM" id="Phobius"/>
    </source>
</evidence>
<accession>A0A941E2I5</accession>
<dbReference type="InterPro" id="IPR032307">
    <property type="entry name" value="PepSY_TM-like_2"/>
</dbReference>
<sequence>MVSHHPQQRRAFWLRHLHNWHWISSAICLIAMILFALTGFTLNHAGDIEAHPVTHKKTGQVPSNLREQMLQLVQKKSAKTADPTLPLEVQTWLEQNHKIDVQGKPAEWSPEEIYVALPRPGGDAWLRIALEDGTLEYELTQRGLIAYLNDLHKGRNTGKAWSWFIDLFALACLIFCVTGLFLLKMHANNRVLTWPLVVLGTLAPLLLAVLFIH</sequence>